<name>A0AAV7UKP8_PLEWA</name>
<keyword evidence="3" id="KW-1185">Reference proteome</keyword>
<protein>
    <submittedName>
        <fullName evidence="2">Uncharacterized protein</fullName>
    </submittedName>
</protein>
<sequence length="225" mass="24501">MTPGTKPMTIATMRITTSVIIASALAGTTAVTAKPTSLAVTAETRATTSIAKVSTMLENTQLGSLQCDGPDWVGPHCSPACAGASPADPEVLRRPTNRDVLRQLQHENGPLNGPASRCRAREANGREANQRKETEEKTNLEEEERATEDTRKGPWKITEQSAPLKDGSREKTRKSVVPIGDSQSRLRGAERHSPPCFRTSMAESGAWNREDGRFIIKARGFERHV</sequence>
<feature type="compositionally biased region" description="Basic and acidic residues" evidence="1">
    <location>
        <begin position="119"/>
        <end position="140"/>
    </location>
</feature>
<feature type="region of interest" description="Disordered" evidence="1">
    <location>
        <begin position="105"/>
        <end position="200"/>
    </location>
</feature>
<dbReference type="EMBL" id="JANPWB010000005">
    <property type="protein sequence ID" value="KAJ1188880.1"/>
    <property type="molecule type" value="Genomic_DNA"/>
</dbReference>
<dbReference type="AlphaFoldDB" id="A0AAV7UKP8"/>
<dbReference type="Proteomes" id="UP001066276">
    <property type="component" value="Chromosome 3_1"/>
</dbReference>
<accession>A0AAV7UKP8</accession>
<reference evidence="2" key="1">
    <citation type="journal article" date="2022" name="bioRxiv">
        <title>Sequencing and chromosome-scale assembly of the giantPleurodeles waltlgenome.</title>
        <authorList>
            <person name="Brown T."/>
            <person name="Elewa A."/>
            <person name="Iarovenko S."/>
            <person name="Subramanian E."/>
            <person name="Araus A.J."/>
            <person name="Petzold A."/>
            <person name="Susuki M."/>
            <person name="Suzuki K.-i.T."/>
            <person name="Hayashi T."/>
            <person name="Toyoda A."/>
            <person name="Oliveira C."/>
            <person name="Osipova E."/>
            <person name="Leigh N.D."/>
            <person name="Simon A."/>
            <person name="Yun M.H."/>
        </authorList>
    </citation>
    <scope>NUCLEOTIDE SEQUENCE</scope>
    <source>
        <strain evidence="2">20211129_DDA</strain>
        <tissue evidence="2">Liver</tissue>
    </source>
</reference>
<evidence type="ECO:0000256" key="1">
    <source>
        <dbReference type="SAM" id="MobiDB-lite"/>
    </source>
</evidence>
<organism evidence="2 3">
    <name type="scientific">Pleurodeles waltl</name>
    <name type="common">Iberian ribbed newt</name>
    <dbReference type="NCBI Taxonomy" id="8319"/>
    <lineage>
        <taxon>Eukaryota</taxon>
        <taxon>Metazoa</taxon>
        <taxon>Chordata</taxon>
        <taxon>Craniata</taxon>
        <taxon>Vertebrata</taxon>
        <taxon>Euteleostomi</taxon>
        <taxon>Amphibia</taxon>
        <taxon>Batrachia</taxon>
        <taxon>Caudata</taxon>
        <taxon>Salamandroidea</taxon>
        <taxon>Salamandridae</taxon>
        <taxon>Pleurodelinae</taxon>
        <taxon>Pleurodeles</taxon>
    </lineage>
</organism>
<proteinExistence type="predicted"/>
<evidence type="ECO:0000313" key="3">
    <source>
        <dbReference type="Proteomes" id="UP001066276"/>
    </source>
</evidence>
<evidence type="ECO:0000313" key="2">
    <source>
        <dbReference type="EMBL" id="KAJ1188880.1"/>
    </source>
</evidence>
<comment type="caution">
    <text evidence="2">The sequence shown here is derived from an EMBL/GenBank/DDBJ whole genome shotgun (WGS) entry which is preliminary data.</text>
</comment>
<gene>
    <name evidence="2" type="ORF">NDU88_005637</name>
</gene>